<name>A0ABT7CXW1_9BACT</name>
<proteinExistence type="predicted"/>
<protein>
    <recommendedName>
        <fullName evidence="3">Lipocalin-like domain-containing protein</fullName>
    </recommendedName>
</protein>
<evidence type="ECO:0000313" key="1">
    <source>
        <dbReference type="EMBL" id="MDJ1498582.1"/>
    </source>
</evidence>
<gene>
    <name evidence="1" type="ORF">QNI19_36950</name>
</gene>
<evidence type="ECO:0000313" key="2">
    <source>
        <dbReference type="Proteomes" id="UP001228581"/>
    </source>
</evidence>
<sequence length="113" mass="13258">MYEDCNDKNNCILTFSNLMSFEWDTLYYYSTANTTMDIQKDLGDKSIEPTEFECRVFFLNKGKIIYEQTWPVIPSEPIEGVVFSTSLKKLKMSRVDTKVKVIKRGNVFFLEKI</sequence>
<organism evidence="1 2">
    <name type="scientific">Xanthocytophaga flava</name>
    <dbReference type="NCBI Taxonomy" id="3048013"/>
    <lineage>
        <taxon>Bacteria</taxon>
        <taxon>Pseudomonadati</taxon>
        <taxon>Bacteroidota</taxon>
        <taxon>Cytophagia</taxon>
        <taxon>Cytophagales</taxon>
        <taxon>Rhodocytophagaceae</taxon>
        <taxon>Xanthocytophaga</taxon>
    </lineage>
</organism>
<reference evidence="1 2" key="1">
    <citation type="submission" date="2023-05" db="EMBL/GenBank/DDBJ databases">
        <authorList>
            <person name="Zhang X."/>
        </authorList>
    </citation>
    <scope>NUCLEOTIDE SEQUENCE [LARGE SCALE GENOMIC DNA]</scope>
    <source>
        <strain evidence="1 2">DM2B3-1</strain>
    </source>
</reference>
<dbReference type="EMBL" id="JASJOT010000051">
    <property type="protein sequence ID" value="MDJ1498582.1"/>
    <property type="molecule type" value="Genomic_DNA"/>
</dbReference>
<dbReference type="Proteomes" id="UP001228581">
    <property type="component" value="Unassembled WGS sequence"/>
</dbReference>
<keyword evidence="2" id="KW-1185">Reference proteome</keyword>
<comment type="caution">
    <text evidence="1">The sequence shown here is derived from an EMBL/GenBank/DDBJ whole genome shotgun (WGS) entry which is preliminary data.</text>
</comment>
<evidence type="ECO:0008006" key="3">
    <source>
        <dbReference type="Google" id="ProtNLM"/>
    </source>
</evidence>
<accession>A0ABT7CXW1</accession>